<dbReference type="InterPro" id="IPR001660">
    <property type="entry name" value="SAM"/>
</dbReference>
<dbReference type="GO" id="GO:0005524">
    <property type="term" value="F:ATP binding"/>
    <property type="evidence" value="ECO:0007669"/>
    <property type="project" value="UniProtKB-KW"/>
</dbReference>
<evidence type="ECO:0000259" key="13">
    <source>
        <dbReference type="PROSITE" id="PS51194"/>
    </source>
</evidence>
<dbReference type="Proteomes" id="UP000070444">
    <property type="component" value="Unassembled WGS sequence"/>
</dbReference>
<keyword evidence="6" id="KW-0067">ATP-binding</keyword>
<evidence type="ECO:0000313" key="15">
    <source>
        <dbReference type="Proteomes" id="UP000070444"/>
    </source>
</evidence>
<keyword evidence="4" id="KW-0378">Hydrolase</keyword>
<keyword evidence="15" id="KW-1185">Reference proteome</keyword>
<dbReference type="EMBL" id="KQ964487">
    <property type="protein sequence ID" value="KXN70994.1"/>
    <property type="molecule type" value="Genomic_DNA"/>
</dbReference>
<gene>
    <name evidence="14" type="ORF">CONCODRAFT_6367</name>
</gene>
<dbReference type="InterPro" id="IPR038718">
    <property type="entry name" value="SNF2-like_sf"/>
</dbReference>
<evidence type="ECO:0000256" key="6">
    <source>
        <dbReference type="ARBA" id="ARBA00022840"/>
    </source>
</evidence>
<evidence type="ECO:0000256" key="5">
    <source>
        <dbReference type="ARBA" id="ARBA00022806"/>
    </source>
</evidence>
<keyword evidence="3" id="KW-0547">Nucleotide-binding</keyword>
<dbReference type="Pfam" id="PF07647">
    <property type="entry name" value="SAM_2"/>
    <property type="match status" value="1"/>
</dbReference>
<dbReference type="InterPro" id="IPR014001">
    <property type="entry name" value="Helicase_ATP-bd"/>
</dbReference>
<dbReference type="PROSITE" id="PS50105">
    <property type="entry name" value="SAM_DOMAIN"/>
    <property type="match status" value="1"/>
</dbReference>
<evidence type="ECO:0000313" key="14">
    <source>
        <dbReference type="EMBL" id="KXN70994.1"/>
    </source>
</evidence>
<organism evidence="14 15">
    <name type="scientific">Conidiobolus coronatus (strain ATCC 28846 / CBS 209.66 / NRRL 28638)</name>
    <name type="common">Delacroixia coronata</name>
    <dbReference type="NCBI Taxonomy" id="796925"/>
    <lineage>
        <taxon>Eukaryota</taxon>
        <taxon>Fungi</taxon>
        <taxon>Fungi incertae sedis</taxon>
        <taxon>Zoopagomycota</taxon>
        <taxon>Entomophthoromycotina</taxon>
        <taxon>Entomophthoromycetes</taxon>
        <taxon>Entomophthorales</taxon>
        <taxon>Ancylistaceae</taxon>
        <taxon>Conidiobolus</taxon>
    </lineage>
</organism>
<reference evidence="14 15" key="1">
    <citation type="journal article" date="2015" name="Genome Biol. Evol.">
        <title>Phylogenomic analyses indicate that early fungi evolved digesting cell walls of algal ancestors of land plants.</title>
        <authorList>
            <person name="Chang Y."/>
            <person name="Wang S."/>
            <person name="Sekimoto S."/>
            <person name="Aerts A.L."/>
            <person name="Choi C."/>
            <person name="Clum A."/>
            <person name="LaButti K.M."/>
            <person name="Lindquist E.A."/>
            <person name="Yee Ngan C."/>
            <person name="Ohm R.A."/>
            <person name="Salamov A.A."/>
            <person name="Grigoriev I.V."/>
            <person name="Spatafora J.W."/>
            <person name="Berbee M.L."/>
        </authorList>
    </citation>
    <scope>NUCLEOTIDE SEQUENCE [LARGE SCALE GENOMIC DNA]</scope>
    <source>
        <strain evidence="14 15">NRRL 28638</strain>
    </source>
</reference>
<feature type="coiled-coil region" evidence="9">
    <location>
        <begin position="396"/>
        <end position="423"/>
    </location>
</feature>
<dbReference type="InterPro" id="IPR000330">
    <property type="entry name" value="SNF2_N"/>
</dbReference>
<evidence type="ECO:0000256" key="7">
    <source>
        <dbReference type="ARBA" id="ARBA00023125"/>
    </source>
</evidence>
<accession>A0A137P7S6</accession>
<dbReference type="GO" id="GO:0003677">
    <property type="term" value="F:DNA binding"/>
    <property type="evidence" value="ECO:0007669"/>
    <property type="project" value="UniProtKB-KW"/>
</dbReference>
<evidence type="ECO:0000256" key="2">
    <source>
        <dbReference type="ARBA" id="ARBA00007025"/>
    </source>
</evidence>
<dbReference type="InterPro" id="IPR013761">
    <property type="entry name" value="SAM/pointed_sf"/>
</dbReference>
<dbReference type="GO" id="GO:0016887">
    <property type="term" value="F:ATP hydrolysis activity"/>
    <property type="evidence" value="ECO:0007669"/>
    <property type="project" value="InterPro"/>
</dbReference>
<dbReference type="SMART" id="SM00487">
    <property type="entry name" value="DEXDc"/>
    <property type="match status" value="1"/>
</dbReference>
<sequence>MNPKHWSVEQVLEWLKSLKINNDYVPTFKFNKINGLALESLTHEVLFFELGIYSYEDRSTILYHLRKLTASCNSLLKMNDYYDYDSAQIGEKRSINQVSLGEEYKISGDLNEQSYQSSYARSRYVDKNIGARFIANSGGTDIKKGLSEKNEKRRITPITVPLPESRTIQIDEKLDFIDSEDETLPYYGSSEYDSDEYEEAEKLQNQIDKDNGMISKGTKVLSKEEKSKILKASLNRHCQNWRNRFNPANKKKSFFNNAKNPQLLKDRLNLFRQQLDNQIDSIISNDFTQISRLEFLLNQLETSVFSINDCNWLLKNPNIEFCPNKFKPAPQLSKFSAKLSKLSTSETSHNQYIYEDFCPEDLFSDNDDYSNKTLLDYIEKNNYYSNLDPEVKQQVDDILNDQIDQANDNYDQLSQNLIKSETVPTSLSQIDTSPNLNLPQSSVKPESLSSLEIYQSYLKEYETNSNSDGLIGPVIKHSNDQNTSTNYIKLPGCISDNNSDDLDWSSEDHKESPELSATNPSQSNCVYYESNGLVSKGGNSSVNIPDPGNNAQVMKKGKKENIPQQVKHKNLIDKIIYNTSTKDLWYRIKRIRKADLVQNPHLYNDELKALSDIYYEYTRANEAEISITLPKILTNSEIPTKFIRFHEFKKNQIKARFDCCKSLTNDSEESGSDFLEYSDVDKNIYHLKRSYKGRRNIRHINGDMTSNQIALTFSRQFTHNESFEKFTKEQSEFIQGYLSQKVRETLKPHQTDGIEFMWNNLIIKKSGCILAQTMGLGKSLQVILLLDALFKAIDSSSIPGNGMDTFYKRAIIICPAYLQQNWVQEFQKWKPLCQFNCKIISLLDKKSGNKYTKLQTWKDNGDIIITSFNTFTSFLKPNSKIQFGNRNLDIKEALFDPGPSIVVVDEAHVIKSETTQFYQALSNLKTRLRICLTGHPLQNSLLEYYNMIDFATPGLLSKKEDFCNQFKNPIENGFYLDSKESDKALSEQQLGKLTKIIKPCVFRLGNQVLDQYIPPKIEFDISIKLSKLQRQVYNRFLIKLKQEKSGNVLANSNASLIICNHPLIMKSNISSLDISEPKELMIDDQDETIERAQVAWLKEIFSEYSVELLSQENISLKFEICLFIIFQSIIKREKLLIFSRSIPTLKFLQDYLNQKINKDFIYYMAGDTSLKTKMDLVNCFNMDINPSVFLISVRSGSYGINLHSASRVILFDIGWNPSIDEQAIGRCYRLGQTRPVVVYRLRTSNTLEDELYPINQKKKTMFQKVIDQEDVYHMFNKTKGDYFCIYEDEITQIKGNHEFNDDIIKNLLEKHSSSIVDMKLA</sequence>
<dbReference type="Pfam" id="PF00176">
    <property type="entry name" value="SNF2-rel_dom"/>
    <property type="match status" value="1"/>
</dbReference>
<dbReference type="InterPro" id="IPR049730">
    <property type="entry name" value="SNF2/RAD54-like_C"/>
</dbReference>
<comment type="subcellular location">
    <subcellularLocation>
        <location evidence="1">Nucleus</location>
    </subcellularLocation>
</comment>
<evidence type="ECO:0000256" key="1">
    <source>
        <dbReference type="ARBA" id="ARBA00004123"/>
    </source>
</evidence>
<evidence type="ECO:0000256" key="3">
    <source>
        <dbReference type="ARBA" id="ARBA00022741"/>
    </source>
</evidence>
<feature type="region of interest" description="Disordered" evidence="10">
    <location>
        <begin position="499"/>
        <end position="523"/>
    </location>
</feature>
<dbReference type="SMART" id="SM00490">
    <property type="entry name" value="HELICc"/>
    <property type="match status" value="1"/>
</dbReference>
<feature type="region of interest" description="Disordered" evidence="10">
    <location>
        <begin position="425"/>
        <end position="445"/>
    </location>
</feature>
<dbReference type="SMART" id="SM00454">
    <property type="entry name" value="SAM"/>
    <property type="match status" value="1"/>
</dbReference>
<evidence type="ECO:0008006" key="16">
    <source>
        <dbReference type="Google" id="ProtNLM"/>
    </source>
</evidence>
<keyword evidence="9" id="KW-0175">Coiled coil</keyword>
<dbReference type="PROSITE" id="PS51194">
    <property type="entry name" value="HELICASE_CTER"/>
    <property type="match status" value="1"/>
</dbReference>
<feature type="domain" description="Helicase ATP-binding" evidence="12">
    <location>
        <begin position="759"/>
        <end position="954"/>
    </location>
</feature>
<comment type="similarity">
    <text evidence="2">Belongs to the SNF2/RAD54 helicase family.</text>
</comment>
<keyword evidence="5" id="KW-0347">Helicase</keyword>
<dbReference type="GO" id="GO:0004386">
    <property type="term" value="F:helicase activity"/>
    <property type="evidence" value="ECO:0007669"/>
    <property type="project" value="UniProtKB-KW"/>
</dbReference>
<evidence type="ECO:0000259" key="11">
    <source>
        <dbReference type="PROSITE" id="PS50105"/>
    </source>
</evidence>
<feature type="domain" description="SAM" evidence="11">
    <location>
        <begin position="6"/>
        <end position="71"/>
    </location>
</feature>
<dbReference type="Gene3D" id="3.40.50.10810">
    <property type="entry name" value="Tandem AAA-ATPase domain"/>
    <property type="match status" value="1"/>
</dbReference>
<dbReference type="OrthoDB" id="2020972at2759"/>
<dbReference type="PANTHER" id="PTHR45797:SF1">
    <property type="entry name" value="HELICASE ARIP4"/>
    <property type="match status" value="1"/>
</dbReference>
<keyword evidence="8" id="KW-0539">Nucleus</keyword>
<evidence type="ECO:0000256" key="9">
    <source>
        <dbReference type="SAM" id="Coils"/>
    </source>
</evidence>
<dbReference type="PANTHER" id="PTHR45797">
    <property type="entry name" value="RAD54-LIKE"/>
    <property type="match status" value="1"/>
</dbReference>
<name>A0A137P7S6_CONC2</name>
<evidence type="ECO:0000256" key="8">
    <source>
        <dbReference type="ARBA" id="ARBA00023242"/>
    </source>
</evidence>
<evidence type="ECO:0000256" key="4">
    <source>
        <dbReference type="ARBA" id="ARBA00022801"/>
    </source>
</evidence>
<dbReference type="GO" id="GO:0005634">
    <property type="term" value="C:nucleus"/>
    <property type="evidence" value="ECO:0007669"/>
    <property type="project" value="UniProtKB-SubCell"/>
</dbReference>
<dbReference type="InterPro" id="IPR001650">
    <property type="entry name" value="Helicase_C-like"/>
</dbReference>
<dbReference type="Gene3D" id="1.10.150.50">
    <property type="entry name" value="Transcription Factor, Ets-1"/>
    <property type="match status" value="1"/>
</dbReference>
<evidence type="ECO:0000256" key="10">
    <source>
        <dbReference type="SAM" id="MobiDB-lite"/>
    </source>
</evidence>
<dbReference type="SUPFAM" id="SSF47769">
    <property type="entry name" value="SAM/Pointed domain"/>
    <property type="match status" value="1"/>
</dbReference>
<dbReference type="PROSITE" id="PS51192">
    <property type="entry name" value="HELICASE_ATP_BIND_1"/>
    <property type="match status" value="1"/>
</dbReference>
<dbReference type="Gene3D" id="3.40.50.300">
    <property type="entry name" value="P-loop containing nucleotide triphosphate hydrolases"/>
    <property type="match status" value="1"/>
</dbReference>
<dbReference type="InterPro" id="IPR044574">
    <property type="entry name" value="ARIP4-like"/>
</dbReference>
<dbReference type="CDD" id="cd18793">
    <property type="entry name" value="SF2_C_SNF"/>
    <property type="match status" value="1"/>
</dbReference>
<feature type="domain" description="Helicase C-terminal" evidence="13">
    <location>
        <begin position="1124"/>
        <end position="1278"/>
    </location>
</feature>
<dbReference type="SUPFAM" id="SSF52540">
    <property type="entry name" value="P-loop containing nucleoside triphosphate hydrolases"/>
    <property type="match status" value="2"/>
</dbReference>
<dbReference type="STRING" id="796925.A0A137P7S6"/>
<dbReference type="Pfam" id="PF00271">
    <property type="entry name" value="Helicase_C"/>
    <property type="match status" value="1"/>
</dbReference>
<dbReference type="InterPro" id="IPR027417">
    <property type="entry name" value="P-loop_NTPase"/>
</dbReference>
<protein>
    <recommendedName>
        <fullName evidence="16">P-loop containing nucleoside triphosphate hydrolase protein</fullName>
    </recommendedName>
</protein>
<proteinExistence type="inferred from homology"/>
<evidence type="ECO:0000259" key="12">
    <source>
        <dbReference type="PROSITE" id="PS51192"/>
    </source>
</evidence>
<keyword evidence="7" id="KW-0238">DNA-binding</keyword>